<dbReference type="CDD" id="cd01644">
    <property type="entry name" value="RT_pepA17"/>
    <property type="match status" value="1"/>
</dbReference>
<dbReference type="InterPro" id="IPR008042">
    <property type="entry name" value="Retrotrans_Pao"/>
</dbReference>
<sequence>MQDTTGRPKLEIMSDFLRRELDQLIRFGLSPESCSIQHSPQNSQVNKPYKRENIHIVTHSKPNSKVVSTQKPECAFCKKDHNIKSCSEFKALSVDERWVWLREVKACYRCLKRYSHQWKTCKVNPCGVDGCLLRHHPLLHGKQPASSINTTFDTQSAENDHSTTQHEPTSVEKVIISTTSTGVQEPSSILTMCPRVFLKILPVTVSGPSGSCNVYALLDDGSTATLIDSSIAAQIGATGPHQKITVNGIGGLSRNATISYVDFHIKGRHTRDTFLVKNARAMESLSLRPQTIRQETIASFAHLADLPCNVTYEDATPSVLIGAEHWHLSISSEVRCGGKNEPVACLTALGWVLYGIASSKTKLVEFVNHGVCIEPSDDEKLDSLIREQYKIDSLGISKKETLHSKADKRAVEILEKTARRLPTSGRFEVGMPWRDDIQRIPDSYPQAMSRFLSLERRMAKDADFAKAYDVFISNMIAKGYAEECAPESYYANHIKDKQSSFMRLYLPHFGVYHPQKRKLRVVHDAAATNEGVSLNSLLLPGPDLLQPLLGILFRFREGRIALTADIREMFPQVRIREQDRDALRYLWRSSRDQPIKEFRMTAVIFGACCSPFIAQFIKNKNACEHESLFPKAAHAILYNHYMDDYIDSLDDVQEAAQLAADIVTVHNDACFEIRGWISNDPSALKFIPADLRATQPSSEINVGSCSANNIRALGVLWNPTTDNLGFRSGLGETFPNPLTKRKVLCHLMRVYDPLGLLAPIVVKGRILFQQTWRSNVDWDTEFQPTEALRWSDWFQELSKVTSLEIPRWYSNFKNSEPTQRELHVFADASELAYACVAYWRLLYSDGSIELSLISSKARVTPLKPTSIPRLELQAALIASRLAVTIKDSHRKQPTHTFFWTDSMTVLQWLRSDARSFKPFVAHRLGEIIENSCVRDWRWVPTDLNVADDATRTRSINLDASHRWFRGPSFLFKSFEDWPTEPRYASPNTDELKTNSFELVGLTSFVEELPTPVTAIFANFSNWQRLLRATARVLQAAAKFGVILASFRNSKLKGDVVCARHPSASTTLPPLSADLIKAAERQILQRTQLESFSIEFLHVLNSKPIPPNSRLRKLSPALGEDKLLRLAGRIKAAEGIDPDTRFPILLDGRHPIVRLLVQFYHRKAGHANYELVVNELRQKYWLLGLRNTVRTVAKECLLCRIRKSLPVNPKTGDLPPERLAHHRRPFTFTGLDYFGPISVTIGRRHEKRYVALFTCLTVRALHLEMVHSLSTDSAIMAIRRFIARRGSPNTIFSDNGTCFVGANRILREFYGVNVEDFMSTQGIRWKFTPPAAPNFGGCWERLVRSVKVALNATLTERAPKEETLSSLLAEAEAIVNSRPLTHVSTDPDDPTTLTPFHFLIGSSSMQTLPTALNDHDLVSRSEWRKALRLADHFWSRWMREVLPTLQPREQPRGNRSSTALQEGDIVIIADSNLPRGTWPRGRVAKTYCGKDQVIRVVDVTTAGGMLRRPVRKLVRLST</sequence>
<dbReference type="GO" id="GO:0003676">
    <property type="term" value="F:nucleic acid binding"/>
    <property type="evidence" value="ECO:0007669"/>
    <property type="project" value="InterPro"/>
</dbReference>
<evidence type="ECO:0000259" key="2">
    <source>
        <dbReference type="PROSITE" id="PS50175"/>
    </source>
</evidence>
<dbReference type="InterPro" id="IPR036397">
    <property type="entry name" value="RNaseH_sf"/>
</dbReference>
<evidence type="ECO:0000259" key="3">
    <source>
        <dbReference type="PROSITE" id="PS50994"/>
    </source>
</evidence>
<evidence type="ECO:0000313" key="4">
    <source>
        <dbReference type="EMBL" id="KPJ18861.1"/>
    </source>
</evidence>
<dbReference type="InterPro" id="IPR043502">
    <property type="entry name" value="DNA/RNA_pol_sf"/>
</dbReference>
<dbReference type="Gene3D" id="3.30.420.10">
    <property type="entry name" value="Ribonuclease H-like superfamily/Ribonuclease H"/>
    <property type="match status" value="1"/>
</dbReference>
<organism evidence="4 5">
    <name type="scientific">Papilio machaon</name>
    <name type="common">Old World swallowtail butterfly</name>
    <dbReference type="NCBI Taxonomy" id="76193"/>
    <lineage>
        <taxon>Eukaryota</taxon>
        <taxon>Metazoa</taxon>
        <taxon>Ecdysozoa</taxon>
        <taxon>Arthropoda</taxon>
        <taxon>Hexapoda</taxon>
        <taxon>Insecta</taxon>
        <taxon>Pterygota</taxon>
        <taxon>Neoptera</taxon>
        <taxon>Endopterygota</taxon>
        <taxon>Lepidoptera</taxon>
        <taxon>Glossata</taxon>
        <taxon>Ditrysia</taxon>
        <taxon>Papilionoidea</taxon>
        <taxon>Papilionidae</taxon>
        <taxon>Papilioninae</taxon>
        <taxon>Papilio</taxon>
    </lineage>
</organism>
<dbReference type="PANTHER" id="PTHR47331">
    <property type="entry name" value="PHD-TYPE DOMAIN-CONTAINING PROTEIN"/>
    <property type="match status" value="1"/>
</dbReference>
<accession>A0A0N1IGH3</accession>
<dbReference type="Proteomes" id="UP000053240">
    <property type="component" value="Unassembled WGS sequence"/>
</dbReference>
<dbReference type="PROSITE" id="PS50994">
    <property type="entry name" value="INTEGRASE"/>
    <property type="match status" value="1"/>
</dbReference>
<protein>
    <submittedName>
        <fullName evidence="4">Retrotransposable element Tf2 155 kDa protein type 2</fullName>
    </submittedName>
</protein>
<feature type="domain" description="Peptidase A2" evidence="2">
    <location>
        <begin position="214"/>
        <end position="297"/>
    </location>
</feature>
<dbReference type="STRING" id="76193.A0A0N1IGH3"/>
<dbReference type="InParanoid" id="A0A0N1IGH3"/>
<dbReference type="CDD" id="cd00303">
    <property type="entry name" value="retropepsin_like"/>
    <property type="match status" value="1"/>
</dbReference>
<dbReference type="Pfam" id="PF05380">
    <property type="entry name" value="Peptidase_A17"/>
    <property type="match status" value="1"/>
</dbReference>
<dbReference type="InterPro" id="IPR041588">
    <property type="entry name" value="Integrase_H2C2"/>
</dbReference>
<feature type="region of interest" description="Disordered" evidence="1">
    <location>
        <begin position="149"/>
        <end position="169"/>
    </location>
</feature>
<dbReference type="SUPFAM" id="SSF56672">
    <property type="entry name" value="DNA/RNA polymerases"/>
    <property type="match status" value="1"/>
</dbReference>
<keyword evidence="5" id="KW-1185">Reference proteome</keyword>
<dbReference type="InterPro" id="IPR001584">
    <property type="entry name" value="Integrase_cat-core"/>
</dbReference>
<dbReference type="Pfam" id="PF18701">
    <property type="entry name" value="DUF5641"/>
    <property type="match status" value="1"/>
</dbReference>
<dbReference type="GO" id="GO:0006508">
    <property type="term" value="P:proteolysis"/>
    <property type="evidence" value="ECO:0007669"/>
    <property type="project" value="InterPro"/>
</dbReference>
<evidence type="ECO:0000313" key="5">
    <source>
        <dbReference type="Proteomes" id="UP000053240"/>
    </source>
</evidence>
<gene>
    <name evidence="4" type="ORF">RR48_05799</name>
</gene>
<dbReference type="GO" id="GO:0071897">
    <property type="term" value="P:DNA biosynthetic process"/>
    <property type="evidence" value="ECO:0007669"/>
    <property type="project" value="UniProtKB-ARBA"/>
</dbReference>
<dbReference type="GO" id="GO:0004190">
    <property type="term" value="F:aspartic-type endopeptidase activity"/>
    <property type="evidence" value="ECO:0007669"/>
    <property type="project" value="InterPro"/>
</dbReference>
<dbReference type="SUPFAM" id="SSF53098">
    <property type="entry name" value="Ribonuclease H-like"/>
    <property type="match status" value="1"/>
</dbReference>
<dbReference type="GO" id="GO:0015074">
    <property type="term" value="P:DNA integration"/>
    <property type="evidence" value="ECO:0007669"/>
    <property type="project" value="InterPro"/>
</dbReference>
<dbReference type="PANTHER" id="PTHR47331:SF1">
    <property type="entry name" value="GAG-LIKE PROTEIN"/>
    <property type="match status" value="1"/>
</dbReference>
<dbReference type="InterPro" id="IPR040676">
    <property type="entry name" value="DUF5641"/>
</dbReference>
<evidence type="ECO:0000256" key="1">
    <source>
        <dbReference type="SAM" id="MobiDB-lite"/>
    </source>
</evidence>
<dbReference type="EMBL" id="KQ459986">
    <property type="protein sequence ID" value="KPJ18861.1"/>
    <property type="molecule type" value="Genomic_DNA"/>
</dbReference>
<dbReference type="InterPro" id="IPR001995">
    <property type="entry name" value="Peptidase_A2_cat"/>
</dbReference>
<reference evidence="4 5" key="1">
    <citation type="journal article" date="2015" name="Nat. Commun.">
        <title>Outbred genome sequencing and CRISPR/Cas9 gene editing in butterflies.</title>
        <authorList>
            <person name="Li X."/>
            <person name="Fan D."/>
            <person name="Zhang W."/>
            <person name="Liu G."/>
            <person name="Zhang L."/>
            <person name="Zhao L."/>
            <person name="Fang X."/>
            <person name="Chen L."/>
            <person name="Dong Y."/>
            <person name="Chen Y."/>
            <person name="Ding Y."/>
            <person name="Zhao R."/>
            <person name="Feng M."/>
            <person name="Zhu Y."/>
            <person name="Feng Y."/>
            <person name="Jiang X."/>
            <person name="Zhu D."/>
            <person name="Xiang H."/>
            <person name="Feng X."/>
            <person name="Li S."/>
            <person name="Wang J."/>
            <person name="Zhang G."/>
            <person name="Kronforst M.R."/>
            <person name="Wang W."/>
        </authorList>
    </citation>
    <scope>NUCLEOTIDE SEQUENCE [LARGE SCALE GENOMIC DNA]</scope>
    <source>
        <strain evidence="4">Ya'a_city_454_Pm</strain>
        <tissue evidence="4">Whole body</tissue>
    </source>
</reference>
<dbReference type="InterPro" id="IPR012337">
    <property type="entry name" value="RNaseH-like_sf"/>
</dbReference>
<dbReference type="GO" id="GO:0042575">
    <property type="term" value="C:DNA polymerase complex"/>
    <property type="evidence" value="ECO:0007669"/>
    <property type="project" value="UniProtKB-ARBA"/>
</dbReference>
<dbReference type="PROSITE" id="PS50175">
    <property type="entry name" value="ASP_PROT_RETROV"/>
    <property type="match status" value="1"/>
</dbReference>
<proteinExistence type="predicted"/>
<name>A0A0N1IGH3_PAPMA</name>
<feature type="domain" description="Integrase catalytic" evidence="3">
    <location>
        <begin position="1220"/>
        <end position="1402"/>
    </location>
</feature>
<dbReference type="Pfam" id="PF17921">
    <property type="entry name" value="Integrase_H2C2"/>
    <property type="match status" value="1"/>
</dbReference>